<protein>
    <submittedName>
        <fullName evidence="3">Spidroin_N domain-containing protein</fullName>
    </submittedName>
</protein>
<keyword evidence="4" id="KW-1185">Reference proteome</keyword>
<dbReference type="Proteomes" id="UP001054945">
    <property type="component" value="Unassembled WGS sequence"/>
</dbReference>
<evidence type="ECO:0000313" key="3">
    <source>
        <dbReference type="EMBL" id="GIZ03677.1"/>
    </source>
</evidence>
<evidence type="ECO:0000313" key="4">
    <source>
        <dbReference type="Proteomes" id="UP001054945"/>
    </source>
</evidence>
<evidence type="ECO:0000259" key="2">
    <source>
        <dbReference type="Pfam" id="PF16763"/>
    </source>
</evidence>
<dbReference type="Pfam" id="PF16763">
    <property type="entry name" value="Spidroin_N"/>
    <property type="match status" value="1"/>
</dbReference>
<name>A0AAV4Y8E1_CAEEX</name>
<feature type="signal peptide" evidence="1">
    <location>
        <begin position="1"/>
        <end position="21"/>
    </location>
</feature>
<reference evidence="3 4" key="1">
    <citation type="submission" date="2021-06" db="EMBL/GenBank/DDBJ databases">
        <title>Caerostris extrusa draft genome.</title>
        <authorList>
            <person name="Kono N."/>
            <person name="Arakawa K."/>
        </authorList>
    </citation>
    <scope>NUCLEOTIDE SEQUENCE [LARGE SCALE GENOMIC DNA]</scope>
</reference>
<dbReference type="InterPro" id="IPR038243">
    <property type="entry name" value="Spidroin_N_sf"/>
</dbReference>
<evidence type="ECO:0000256" key="1">
    <source>
        <dbReference type="SAM" id="SignalP"/>
    </source>
</evidence>
<dbReference type="AlphaFoldDB" id="A0AAV4Y8E1"/>
<keyword evidence="1" id="KW-0732">Signal</keyword>
<gene>
    <name evidence="3" type="primary">AVEN_194607_1</name>
    <name evidence="3" type="ORF">CEXT_337951</name>
</gene>
<organism evidence="3 4">
    <name type="scientific">Caerostris extrusa</name>
    <name type="common">Bark spider</name>
    <name type="synonym">Caerostris bankana</name>
    <dbReference type="NCBI Taxonomy" id="172846"/>
    <lineage>
        <taxon>Eukaryota</taxon>
        <taxon>Metazoa</taxon>
        <taxon>Ecdysozoa</taxon>
        <taxon>Arthropoda</taxon>
        <taxon>Chelicerata</taxon>
        <taxon>Arachnida</taxon>
        <taxon>Araneae</taxon>
        <taxon>Araneomorphae</taxon>
        <taxon>Entelegynae</taxon>
        <taxon>Araneoidea</taxon>
        <taxon>Araneidae</taxon>
        <taxon>Caerostris</taxon>
    </lineage>
</organism>
<dbReference type="Gene3D" id="1.10.274.70">
    <property type="match status" value="1"/>
</dbReference>
<accession>A0AAV4Y8E1</accession>
<sequence length="241" mass="27056">MDWHIHLLFALIFALQQGCFTNGKRFDFSYNNPFANYDTAEAFTRSFVHHVISSHVFGNQGVQDIEGTVDTLIMAMKESTLGQTESRARIKAMTMAFASSIAELIVSENSQEMDIQKKTNLVIDALKSAFEDTTGEVNQSFINQMPLSALNDGFGIRPYPQKGSGRRGMPFNMDNRRMGPEMIGNMGMRPYSGVLPGQMAGGYDVQGNMMPFFQYMSGNKPGMEEMLCKKRLIHQRVKKCC</sequence>
<feature type="domain" description="Spidroin N-terminal" evidence="2">
    <location>
        <begin position="33"/>
        <end position="145"/>
    </location>
</feature>
<proteinExistence type="predicted"/>
<dbReference type="InterPro" id="IPR031913">
    <property type="entry name" value="Spidroin_N"/>
</dbReference>
<comment type="caution">
    <text evidence="3">The sequence shown here is derived from an EMBL/GenBank/DDBJ whole genome shotgun (WGS) entry which is preliminary data.</text>
</comment>
<dbReference type="EMBL" id="BPLR01001637">
    <property type="protein sequence ID" value="GIZ03677.1"/>
    <property type="molecule type" value="Genomic_DNA"/>
</dbReference>
<feature type="chain" id="PRO_5043315903" evidence="1">
    <location>
        <begin position="22"/>
        <end position="241"/>
    </location>
</feature>